<evidence type="ECO:0000313" key="1">
    <source>
        <dbReference type="EMBL" id="KAJ6730912.1"/>
    </source>
</evidence>
<reference evidence="1" key="2">
    <citation type="journal article" date="2023" name="Int. J. Mol. Sci.">
        <title>De Novo Assembly and Annotation of 11 Diverse Shrub Willow (Salix) Genomes Reveals Novel Gene Organization in Sex-Linked Regions.</title>
        <authorList>
            <person name="Hyden B."/>
            <person name="Feng K."/>
            <person name="Yates T.B."/>
            <person name="Jawdy S."/>
            <person name="Cereghino C."/>
            <person name="Smart L.B."/>
            <person name="Muchero W."/>
        </authorList>
    </citation>
    <scope>NUCLEOTIDE SEQUENCE [LARGE SCALE GENOMIC DNA]</scope>
    <source>
        <tissue evidence="1">Shoot tip</tissue>
    </source>
</reference>
<accession>A0A9Q0UJE6</accession>
<keyword evidence="2" id="KW-1185">Reference proteome</keyword>
<proteinExistence type="predicted"/>
<dbReference type="AlphaFoldDB" id="A0A9Q0UJE6"/>
<sequence>MVPAVQMLIHPGLKAWVRVVPEVFGEAKLSCHKTVVGIAVSLIREVLNVRFRGQMHPGRYPVYPKQLGVTPEGSPRVFSHILLL</sequence>
<organism evidence="1 2">
    <name type="scientific">Salix viminalis</name>
    <name type="common">Common osier</name>
    <name type="synonym">Basket willow</name>
    <dbReference type="NCBI Taxonomy" id="40686"/>
    <lineage>
        <taxon>Eukaryota</taxon>
        <taxon>Viridiplantae</taxon>
        <taxon>Streptophyta</taxon>
        <taxon>Embryophyta</taxon>
        <taxon>Tracheophyta</taxon>
        <taxon>Spermatophyta</taxon>
        <taxon>Magnoliopsida</taxon>
        <taxon>eudicotyledons</taxon>
        <taxon>Gunneridae</taxon>
        <taxon>Pentapetalae</taxon>
        <taxon>rosids</taxon>
        <taxon>fabids</taxon>
        <taxon>Malpighiales</taxon>
        <taxon>Salicaceae</taxon>
        <taxon>Saliceae</taxon>
        <taxon>Salix</taxon>
    </lineage>
</organism>
<evidence type="ECO:0000313" key="2">
    <source>
        <dbReference type="Proteomes" id="UP001151529"/>
    </source>
</evidence>
<name>A0A9Q0UJE6_SALVM</name>
<protein>
    <submittedName>
        <fullName evidence="1">Uncharacterized protein</fullName>
    </submittedName>
</protein>
<dbReference type="Proteomes" id="UP001151529">
    <property type="component" value="Chromosome 2"/>
</dbReference>
<reference evidence="1" key="1">
    <citation type="submission" date="2022-11" db="EMBL/GenBank/DDBJ databases">
        <authorList>
            <person name="Hyden B.L."/>
            <person name="Feng K."/>
            <person name="Yates T."/>
            <person name="Jawdy S."/>
            <person name="Smart L.B."/>
            <person name="Muchero W."/>
        </authorList>
    </citation>
    <scope>NUCLEOTIDE SEQUENCE</scope>
    <source>
        <tissue evidence="1">Shoot tip</tissue>
    </source>
</reference>
<comment type="caution">
    <text evidence="1">The sequence shown here is derived from an EMBL/GenBank/DDBJ whole genome shotgun (WGS) entry which is preliminary data.</text>
</comment>
<gene>
    <name evidence="1" type="ORF">OIU85_021670</name>
</gene>
<dbReference type="EMBL" id="JAPFFL010000004">
    <property type="protein sequence ID" value="KAJ6730912.1"/>
    <property type="molecule type" value="Genomic_DNA"/>
</dbReference>